<evidence type="ECO:0000256" key="1">
    <source>
        <dbReference type="SAM" id="Phobius"/>
    </source>
</evidence>
<dbReference type="Proteomes" id="UP000216361">
    <property type="component" value="Unassembled WGS sequence"/>
</dbReference>
<reference evidence="3 4" key="1">
    <citation type="submission" date="2017-07" db="EMBL/GenBank/DDBJ databases">
        <title>Elstera cyanobacteriorum sp. nov., a novel bacterium isolated from cyanobacterial aggregates in a eutrophic lake.</title>
        <authorList>
            <person name="Cai H."/>
        </authorList>
    </citation>
    <scope>NUCLEOTIDE SEQUENCE [LARGE SCALE GENOMIC DNA]</scope>
    <source>
        <strain evidence="3 4">TH019</strain>
    </source>
</reference>
<dbReference type="OrthoDB" id="9793186at2"/>
<feature type="transmembrane region" description="Helical" evidence="1">
    <location>
        <begin position="53"/>
        <end position="73"/>
    </location>
</feature>
<keyword evidence="1" id="KW-0812">Transmembrane</keyword>
<sequence length="109" mass="12530">MNPLDWIASLWAVFVHNWETDGVWMLIGFGAQALFMSRFIVQWLHSEKQKKSVIPVAFWWISLLGGGSLFAYAVHRQELVFALGQLLGLIVYVRNLTLIRGEKRRNEAA</sequence>
<dbReference type="InterPro" id="IPR011499">
    <property type="entry name" value="Lipid_A_biosynth_N"/>
</dbReference>
<keyword evidence="1" id="KW-1133">Transmembrane helix</keyword>
<gene>
    <name evidence="3" type="ORF">CHR90_06795</name>
</gene>
<keyword evidence="1" id="KW-0472">Membrane</keyword>
<dbReference type="SMART" id="SM01259">
    <property type="entry name" value="LAB_N"/>
    <property type="match status" value="1"/>
</dbReference>
<organism evidence="3 4">
    <name type="scientific">Elstera cyanobacteriorum</name>
    <dbReference type="NCBI Taxonomy" id="2022747"/>
    <lineage>
        <taxon>Bacteria</taxon>
        <taxon>Pseudomonadati</taxon>
        <taxon>Pseudomonadota</taxon>
        <taxon>Alphaproteobacteria</taxon>
        <taxon>Rhodospirillales</taxon>
        <taxon>Rhodospirillaceae</taxon>
        <taxon>Elstera</taxon>
    </lineage>
</organism>
<feature type="domain" description="Lipid A biosynthesis N-terminal" evidence="2">
    <location>
        <begin position="27"/>
        <end position="98"/>
    </location>
</feature>
<comment type="caution">
    <text evidence="3">The sequence shown here is derived from an EMBL/GenBank/DDBJ whole genome shotgun (WGS) entry which is preliminary data.</text>
</comment>
<name>A0A255XSD1_9PROT</name>
<dbReference type="EMBL" id="NOXS01000030">
    <property type="protein sequence ID" value="OYQ19822.1"/>
    <property type="molecule type" value="Genomic_DNA"/>
</dbReference>
<dbReference type="Pfam" id="PF07578">
    <property type="entry name" value="LAB_N"/>
    <property type="match status" value="1"/>
</dbReference>
<feature type="transmembrane region" description="Helical" evidence="1">
    <location>
        <begin position="23"/>
        <end position="41"/>
    </location>
</feature>
<accession>A0A255XSD1</accession>
<protein>
    <recommendedName>
        <fullName evidence="2">Lipid A biosynthesis N-terminal domain-containing protein</fullName>
    </recommendedName>
</protein>
<evidence type="ECO:0000259" key="2">
    <source>
        <dbReference type="SMART" id="SM01259"/>
    </source>
</evidence>
<dbReference type="GO" id="GO:0008915">
    <property type="term" value="F:lipid-A-disaccharide synthase activity"/>
    <property type="evidence" value="ECO:0007669"/>
    <property type="project" value="InterPro"/>
</dbReference>
<evidence type="ECO:0000313" key="4">
    <source>
        <dbReference type="Proteomes" id="UP000216361"/>
    </source>
</evidence>
<proteinExistence type="predicted"/>
<keyword evidence="4" id="KW-1185">Reference proteome</keyword>
<dbReference type="RefSeq" id="WP_094408241.1">
    <property type="nucleotide sequence ID" value="NZ_BMJZ01000006.1"/>
</dbReference>
<dbReference type="AlphaFoldDB" id="A0A255XSD1"/>
<dbReference type="GO" id="GO:0009245">
    <property type="term" value="P:lipid A biosynthetic process"/>
    <property type="evidence" value="ECO:0007669"/>
    <property type="project" value="InterPro"/>
</dbReference>
<evidence type="ECO:0000313" key="3">
    <source>
        <dbReference type="EMBL" id="OYQ19822.1"/>
    </source>
</evidence>
<feature type="transmembrane region" description="Helical" evidence="1">
    <location>
        <begin position="79"/>
        <end position="97"/>
    </location>
</feature>
<dbReference type="GO" id="GO:0016020">
    <property type="term" value="C:membrane"/>
    <property type="evidence" value="ECO:0007669"/>
    <property type="project" value="GOC"/>
</dbReference>